<protein>
    <recommendedName>
        <fullName evidence="7">Alkylation response protein AidB-like acyl-CoA dehydrogenase</fullName>
    </recommendedName>
</protein>
<evidence type="ECO:0000313" key="5">
    <source>
        <dbReference type="EMBL" id="OLF13167.1"/>
    </source>
</evidence>
<organism evidence="5 6">
    <name type="scientific">Actinophytocola xinjiangensis</name>
    <dbReference type="NCBI Taxonomy" id="485602"/>
    <lineage>
        <taxon>Bacteria</taxon>
        <taxon>Bacillati</taxon>
        <taxon>Actinomycetota</taxon>
        <taxon>Actinomycetes</taxon>
        <taxon>Pseudonocardiales</taxon>
        <taxon>Pseudonocardiaceae</taxon>
    </lineage>
</organism>
<dbReference type="Proteomes" id="UP000185696">
    <property type="component" value="Unassembled WGS sequence"/>
</dbReference>
<dbReference type="SUPFAM" id="SSF47203">
    <property type="entry name" value="Acyl-CoA dehydrogenase C-terminal domain-like"/>
    <property type="match status" value="1"/>
</dbReference>
<gene>
    <name evidence="5" type="ORF">BLA60_05695</name>
</gene>
<feature type="domain" description="Acyl-CoA dehydrogenase/oxidase N-terminal" evidence="3">
    <location>
        <begin position="5"/>
        <end position="80"/>
    </location>
</feature>
<dbReference type="Pfam" id="PF02771">
    <property type="entry name" value="Acyl-CoA_dh_N"/>
    <property type="match status" value="1"/>
</dbReference>
<evidence type="ECO:0000256" key="1">
    <source>
        <dbReference type="ARBA" id="ARBA00023002"/>
    </source>
</evidence>
<feature type="domain" description="Acyl-CoA dehydrogenase C-terminal" evidence="4">
    <location>
        <begin position="227"/>
        <end position="357"/>
    </location>
</feature>
<comment type="similarity">
    <text evidence="2">Belongs to the HpaH/HsaA monooxygenase family.</text>
</comment>
<accession>A0A7Z0WRV2</accession>
<dbReference type="InterPro" id="IPR036250">
    <property type="entry name" value="AcylCo_DH-like_C"/>
</dbReference>
<sequence length="379" mass="40368">MDTARLVAVELDGRGAEIEQARGLPPDLVDRFRDSGLFGLALPRTLGGAECAPLTVVEVVEEIARADPSAGWTLLIGQGAGFLAWLDPATASEVVAHTPRPVVASSMAPAGRGEQTPDGYLLSGRWPFTSGCAHSDWLMAGFVVTRDGVPVTDESGRPVQRMAFVPSSEVTVVDTWRVAGLRGTGSHDVTVTGSLVPREFTADPFFEPARLPGPLYGASMFSFLMTMMAGFPLGVGRRALDEFHVAAHRRVKQPAGTSMAEEPVVQAAIVRCESRLRAARALVVESLGRLTEVVESTGHAEPAVRARLAASVLHAMETAREVVETALHSCGASSIYATHPLQRCFRDIHAAAQHVAFGQEALKRLGRIELGLPAPVFLV</sequence>
<dbReference type="InterPro" id="IPR046373">
    <property type="entry name" value="Acyl-CoA_Oxase/DH_mid-dom_sf"/>
</dbReference>
<dbReference type="InterPro" id="IPR013107">
    <property type="entry name" value="Acyl-CoA_DH_C"/>
</dbReference>
<dbReference type="GO" id="GO:0050660">
    <property type="term" value="F:flavin adenine dinucleotide binding"/>
    <property type="evidence" value="ECO:0007669"/>
    <property type="project" value="InterPro"/>
</dbReference>
<evidence type="ECO:0008006" key="7">
    <source>
        <dbReference type="Google" id="ProtNLM"/>
    </source>
</evidence>
<reference evidence="5 6" key="1">
    <citation type="submission" date="2016-12" db="EMBL/GenBank/DDBJ databases">
        <title>The draft genome sequence of Actinophytocola xinjiangensis.</title>
        <authorList>
            <person name="Wang W."/>
            <person name="Yuan L."/>
        </authorList>
    </citation>
    <scope>NUCLEOTIDE SEQUENCE [LARGE SCALE GENOMIC DNA]</scope>
    <source>
        <strain evidence="5 6">CGMCC 4.4663</strain>
    </source>
</reference>
<dbReference type="Pfam" id="PF08028">
    <property type="entry name" value="Acyl-CoA_dh_2"/>
    <property type="match status" value="1"/>
</dbReference>
<dbReference type="Gene3D" id="1.10.540.10">
    <property type="entry name" value="Acyl-CoA dehydrogenase/oxidase, N-terminal domain"/>
    <property type="match status" value="1"/>
</dbReference>
<name>A0A7Z0WRV2_9PSEU</name>
<dbReference type="InterPro" id="IPR009100">
    <property type="entry name" value="AcylCoA_DH/oxidase_NM_dom_sf"/>
</dbReference>
<dbReference type="EMBL" id="MSIF01000002">
    <property type="protein sequence ID" value="OLF13167.1"/>
    <property type="molecule type" value="Genomic_DNA"/>
</dbReference>
<dbReference type="PANTHER" id="PTHR48083">
    <property type="entry name" value="MEDIUM-CHAIN SPECIFIC ACYL-COA DEHYDROGENASE, MITOCHONDRIAL-RELATED"/>
    <property type="match status" value="1"/>
</dbReference>
<keyword evidence="1" id="KW-0560">Oxidoreductase</keyword>
<dbReference type="PANTHER" id="PTHR48083:SF5">
    <property type="entry name" value="NRGC PROTEIN"/>
    <property type="match status" value="1"/>
</dbReference>
<comment type="caution">
    <text evidence="5">The sequence shown here is derived from an EMBL/GenBank/DDBJ whole genome shotgun (WGS) entry which is preliminary data.</text>
</comment>
<dbReference type="PIRSF" id="PIRSF016578">
    <property type="entry name" value="HsaA"/>
    <property type="match status" value="1"/>
</dbReference>
<evidence type="ECO:0000259" key="3">
    <source>
        <dbReference type="Pfam" id="PF02771"/>
    </source>
</evidence>
<keyword evidence="6" id="KW-1185">Reference proteome</keyword>
<dbReference type="InterPro" id="IPR037069">
    <property type="entry name" value="AcylCoA_DH/ox_N_sf"/>
</dbReference>
<proteinExistence type="inferred from homology"/>
<dbReference type="SUPFAM" id="SSF56645">
    <property type="entry name" value="Acyl-CoA dehydrogenase NM domain-like"/>
    <property type="match status" value="1"/>
</dbReference>
<evidence type="ECO:0000259" key="4">
    <source>
        <dbReference type="Pfam" id="PF08028"/>
    </source>
</evidence>
<dbReference type="GO" id="GO:0003995">
    <property type="term" value="F:acyl-CoA dehydrogenase activity"/>
    <property type="evidence" value="ECO:0007669"/>
    <property type="project" value="TreeGrafter"/>
</dbReference>
<dbReference type="AlphaFoldDB" id="A0A7Z0WRV2"/>
<dbReference type="InterPro" id="IPR013786">
    <property type="entry name" value="AcylCoA_DH/ox_N"/>
</dbReference>
<evidence type="ECO:0000256" key="2">
    <source>
        <dbReference type="ARBA" id="ARBA00049661"/>
    </source>
</evidence>
<dbReference type="Gene3D" id="1.20.140.10">
    <property type="entry name" value="Butyryl-CoA Dehydrogenase, subunit A, domain 3"/>
    <property type="match status" value="1"/>
</dbReference>
<dbReference type="GO" id="GO:0005737">
    <property type="term" value="C:cytoplasm"/>
    <property type="evidence" value="ECO:0007669"/>
    <property type="project" value="TreeGrafter"/>
</dbReference>
<dbReference type="Gene3D" id="2.40.110.10">
    <property type="entry name" value="Butyryl-CoA Dehydrogenase, subunit A, domain 2"/>
    <property type="match status" value="1"/>
</dbReference>
<dbReference type="InterPro" id="IPR050741">
    <property type="entry name" value="Acyl-CoA_dehydrogenase"/>
</dbReference>
<dbReference type="GO" id="GO:0033539">
    <property type="term" value="P:fatty acid beta-oxidation using acyl-CoA dehydrogenase"/>
    <property type="evidence" value="ECO:0007669"/>
    <property type="project" value="TreeGrafter"/>
</dbReference>
<evidence type="ECO:0000313" key="6">
    <source>
        <dbReference type="Proteomes" id="UP000185696"/>
    </source>
</evidence>